<keyword evidence="2" id="KW-1185">Reference proteome</keyword>
<reference evidence="1" key="2">
    <citation type="submission" date="2022-01" db="EMBL/GenBank/DDBJ databases">
        <authorList>
            <person name="Yamashiro T."/>
            <person name="Shiraishi A."/>
            <person name="Satake H."/>
            <person name="Nakayama K."/>
        </authorList>
    </citation>
    <scope>NUCLEOTIDE SEQUENCE</scope>
</reference>
<reference evidence="1" key="1">
    <citation type="journal article" date="2022" name="Int. J. Mol. Sci.">
        <title>Draft Genome of Tanacetum Coccineum: Genomic Comparison of Closely Related Tanacetum-Family Plants.</title>
        <authorList>
            <person name="Yamashiro T."/>
            <person name="Shiraishi A."/>
            <person name="Nakayama K."/>
            <person name="Satake H."/>
        </authorList>
    </citation>
    <scope>NUCLEOTIDE SEQUENCE</scope>
</reference>
<accession>A0ABQ4YDH6</accession>
<evidence type="ECO:0000313" key="2">
    <source>
        <dbReference type="Proteomes" id="UP001151760"/>
    </source>
</evidence>
<proteinExistence type="predicted"/>
<comment type="caution">
    <text evidence="1">The sequence shown here is derived from an EMBL/GenBank/DDBJ whole genome shotgun (WGS) entry which is preliminary data.</text>
</comment>
<organism evidence="1 2">
    <name type="scientific">Tanacetum coccineum</name>
    <dbReference type="NCBI Taxonomy" id="301880"/>
    <lineage>
        <taxon>Eukaryota</taxon>
        <taxon>Viridiplantae</taxon>
        <taxon>Streptophyta</taxon>
        <taxon>Embryophyta</taxon>
        <taxon>Tracheophyta</taxon>
        <taxon>Spermatophyta</taxon>
        <taxon>Magnoliopsida</taxon>
        <taxon>eudicotyledons</taxon>
        <taxon>Gunneridae</taxon>
        <taxon>Pentapetalae</taxon>
        <taxon>asterids</taxon>
        <taxon>campanulids</taxon>
        <taxon>Asterales</taxon>
        <taxon>Asteraceae</taxon>
        <taxon>Asteroideae</taxon>
        <taxon>Anthemideae</taxon>
        <taxon>Anthemidinae</taxon>
        <taxon>Tanacetum</taxon>
    </lineage>
</organism>
<name>A0ABQ4YDH6_9ASTR</name>
<evidence type="ECO:0000313" key="1">
    <source>
        <dbReference type="EMBL" id="GJS75446.1"/>
    </source>
</evidence>
<dbReference type="EMBL" id="BQNB010010304">
    <property type="protein sequence ID" value="GJS75446.1"/>
    <property type="molecule type" value="Genomic_DNA"/>
</dbReference>
<dbReference type="Proteomes" id="UP001151760">
    <property type="component" value="Unassembled WGS sequence"/>
</dbReference>
<gene>
    <name evidence="1" type="ORF">Tco_0725327</name>
</gene>
<sequence length="225" mass="24132">MLTAVAGRRWIIGHGFRLAVMKCAQSTECRVTLGKVILLAIDKGFQEGLEAGIEHGKAGKSLSKVAAYDFGVEVAYVAAVNELESMPLPLLEQLEALKYSPLELLMSALTLEGGHGDEDPTLEFRKLQPVSEQVTVSVYFKCGGSRSPDAISHEILMFEALAASRVCYEQHQKSRLEVSGLSQSSQGGSLVVAGPPALGAANVDGTVPLYDDMFDVSILDKPSDY</sequence>
<protein>
    <submittedName>
        <fullName evidence="1">Uncharacterized protein</fullName>
    </submittedName>
</protein>